<feature type="transmembrane region" description="Helical" evidence="6">
    <location>
        <begin position="571"/>
        <end position="591"/>
    </location>
</feature>
<feature type="transmembrane region" description="Helical" evidence="6">
    <location>
        <begin position="450"/>
        <end position="470"/>
    </location>
</feature>
<feature type="transmembrane region" description="Helical" evidence="6">
    <location>
        <begin position="419"/>
        <end position="444"/>
    </location>
</feature>
<feature type="transmembrane region" description="Helical" evidence="6">
    <location>
        <begin position="482"/>
        <end position="500"/>
    </location>
</feature>
<name>A0ABD3WT55_SINWO</name>
<evidence type="ECO:0000256" key="4">
    <source>
        <dbReference type="ARBA" id="ARBA00022989"/>
    </source>
</evidence>
<feature type="transmembrane region" description="Helical" evidence="6">
    <location>
        <begin position="547"/>
        <end position="565"/>
    </location>
</feature>
<dbReference type="PANTHER" id="PTHR16172:SF41">
    <property type="entry name" value="MAJOR FACILITATOR SUPERFAMILY DOMAIN-CONTAINING PROTEIN 6-LIKE"/>
    <property type="match status" value="1"/>
</dbReference>
<dbReference type="GO" id="GO:0016020">
    <property type="term" value="C:membrane"/>
    <property type="evidence" value="ECO:0007669"/>
    <property type="project" value="UniProtKB-SubCell"/>
</dbReference>
<sequence>MDVTEPVNLSKSILLCNVYNFLFAAGKACLLPFLTVYFKMLGLTAMETGFVMGGKTFTALIFAPLWARCASKFGRRRCMLMFSLFLMAVTYLSLTAVPSIDTNSFAVKCTAKNSLPNLNGVQQEYVTYPDDAQVSMNDTLTTKSMRVTKEPTSQIFSSTISSVTDSNVSQVTKIILQTTSKTLNDLSSTSLTTQMALDEDPIKEILILIGYPPSMVQKLNDVQAYDVLEEFVTTSEGLKLLKEKLPKELLETLIEGMSARKIGRNKRNIWTSIKTSLLSKLEEVKNKMGETKHLMFVAVLVIMLVGEIFASPVEKLADDSWYEFLESIDDLEKYGMQRIWSSFGYILLPVTVALVVDNTNCLFGLKMHPFLFHFYMFGGFMGLTFVVAFFYPMSSLEKYRYGSKVKKGLQVICCKGRNLLFTLTLFILGLVYASYNNFLFWMLIDMKSKELTLGLCVTFAAMSEIPMLLFSQKFVHQIGNAGVVAVALAVVSARTLYYSFLWTPWAVLPVELTHAFTHTALWWAVLSSPSLKTNPAVDRSIRSVLSSVYFGLGFGVGSIVSGIVYDIYGLAVFFQAAAVASTTWLLILLFCSKCCCPQKNKSGVKYQRLLANENDSDDSTTMEDDWLEQALREK</sequence>
<feature type="transmembrane region" description="Helical" evidence="6">
    <location>
        <begin position="50"/>
        <end position="67"/>
    </location>
</feature>
<evidence type="ECO:0000256" key="2">
    <source>
        <dbReference type="ARBA" id="ARBA00005241"/>
    </source>
</evidence>
<feature type="transmembrane region" description="Helical" evidence="6">
    <location>
        <begin position="79"/>
        <end position="100"/>
    </location>
</feature>
<dbReference type="InterPro" id="IPR051717">
    <property type="entry name" value="MFS_MFSD6"/>
</dbReference>
<dbReference type="Gene3D" id="1.20.1250.20">
    <property type="entry name" value="MFS general substrate transporter like domains"/>
    <property type="match status" value="2"/>
</dbReference>
<feature type="transmembrane region" description="Helical" evidence="6">
    <location>
        <begin position="371"/>
        <end position="391"/>
    </location>
</feature>
<feature type="transmembrane region" description="Helical" evidence="6">
    <location>
        <begin position="293"/>
        <end position="310"/>
    </location>
</feature>
<keyword evidence="4 6" id="KW-1133">Transmembrane helix</keyword>
<comment type="similarity">
    <text evidence="2">Belongs to the major facilitator superfamily. MFSD6 family.</text>
</comment>
<dbReference type="PANTHER" id="PTHR16172">
    <property type="entry name" value="MAJOR FACILITATOR SUPERFAMILY DOMAIN-CONTAINING PROTEIN 6-LIKE"/>
    <property type="match status" value="1"/>
</dbReference>
<evidence type="ECO:0000256" key="3">
    <source>
        <dbReference type="ARBA" id="ARBA00022692"/>
    </source>
</evidence>
<evidence type="ECO:0000259" key="7">
    <source>
        <dbReference type="Pfam" id="PF12832"/>
    </source>
</evidence>
<feature type="transmembrane region" description="Helical" evidence="6">
    <location>
        <begin position="343"/>
        <end position="365"/>
    </location>
</feature>
<evidence type="ECO:0000256" key="6">
    <source>
        <dbReference type="SAM" id="Phobius"/>
    </source>
</evidence>
<keyword evidence="3 6" id="KW-0812">Transmembrane</keyword>
<evidence type="ECO:0000256" key="5">
    <source>
        <dbReference type="ARBA" id="ARBA00023136"/>
    </source>
</evidence>
<dbReference type="InterPro" id="IPR024989">
    <property type="entry name" value="MFS_assoc_dom"/>
</dbReference>
<dbReference type="AlphaFoldDB" id="A0ABD3WT55"/>
<comment type="caution">
    <text evidence="8">The sequence shown here is derived from an EMBL/GenBank/DDBJ whole genome shotgun (WGS) entry which is preliminary data.</text>
</comment>
<accession>A0ABD3WT55</accession>
<dbReference type="SUPFAM" id="SSF103473">
    <property type="entry name" value="MFS general substrate transporter"/>
    <property type="match status" value="2"/>
</dbReference>
<keyword evidence="9" id="KW-1185">Reference proteome</keyword>
<evidence type="ECO:0000313" key="8">
    <source>
        <dbReference type="EMBL" id="KAL3876661.1"/>
    </source>
</evidence>
<keyword evidence="5 6" id="KW-0472">Membrane</keyword>
<evidence type="ECO:0000256" key="1">
    <source>
        <dbReference type="ARBA" id="ARBA00004141"/>
    </source>
</evidence>
<feature type="domain" description="Major facilitator superfamily associated" evidence="7">
    <location>
        <begin position="18"/>
        <end position="576"/>
    </location>
</feature>
<dbReference type="InterPro" id="IPR036259">
    <property type="entry name" value="MFS_trans_sf"/>
</dbReference>
<dbReference type="Proteomes" id="UP001634394">
    <property type="component" value="Unassembled WGS sequence"/>
</dbReference>
<reference evidence="8 9" key="1">
    <citation type="submission" date="2024-11" db="EMBL/GenBank/DDBJ databases">
        <title>Chromosome-level genome assembly of the freshwater bivalve Anodonta woodiana.</title>
        <authorList>
            <person name="Chen X."/>
        </authorList>
    </citation>
    <scope>NUCLEOTIDE SEQUENCE [LARGE SCALE GENOMIC DNA]</scope>
    <source>
        <strain evidence="8">MN2024</strain>
        <tissue evidence="8">Gills</tissue>
    </source>
</reference>
<proteinExistence type="inferred from homology"/>
<feature type="transmembrane region" description="Helical" evidence="6">
    <location>
        <begin position="506"/>
        <end position="526"/>
    </location>
</feature>
<evidence type="ECO:0000313" key="9">
    <source>
        <dbReference type="Proteomes" id="UP001634394"/>
    </source>
</evidence>
<protein>
    <recommendedName>
        <fullName evidence="7">Major facilitator superfamily associated domain-containing protein</fullName>
    </recommendedName>
</protein>
<gene>
    <name evidence="8" type="ORF">ACJMK2_034466</name>
</gene>
<dbReference type="EMBL" id="JBJQND010000005">
    <property type="protein sequence ID" value="KAL3876661.1"/>
    <property type="molecule type" value="Genomic_DNA"/>
</dbReference>
<comment type="subcellular location">
    <subcellularLocation>
        <location evidence="1">Membrane</location>
        <topology evidence="1">Multi-pass membrane protein</topology>
    </subcellularLocation>
</comment>
<feature type="transmembrane region" description="Helical" evidence="6">
    <location>
        <begin position="12"/>
        <end position="38"/>
    </location>
</feature>
<organism evidence="8 9">
    <name type="scientific">Sinanodonta woodiana</name>
    <name type="common">Chinese pond mussel</name>
    <name type="synonym">Anodonta woodiana</name>
    <dbReference type="NCBI Taxonomy" id="1069815"/>
    <lineage>
        <taxon>Eukaryota</taxon>
        <taxon>Metazoa</taxon>
        <taxon>Spiralia</taxon>
        <taxon>Lophotrochozoa</taxon>
        <taxon>Mollusca</taxon>
        <taxon>Bivalvia</taxon>
        <taxon>Autobranchia</taxon>
        <taxon>Heteroconchia</taxon>
        <taxon>Palaeoheterodonta</taxon>
        <taxon>Unionida</taxon>
        <taxon>Unionoidea</taxon>
        <taxon>Unionidae</taxon>
        <taxon>Unioninae</taxon>
        <taxon>Sinanodonta</taxon>
    </lineage>
</organism>
<dbReference type="Pfam" id="PF12832">
    <property type="entry name" value="MFS_1_like"/>
    <property type="match status" value="1"/>
</dbReference>